<keyword evidence="15" id="KW-0547">Nucleotide-binding</keyword>
<keyword evidence="8 14" id="KW-0285">Flavoprotein</keyword>
<evidence type="ECO:0000256" key="14">
    <source>
        <dbReference type="HAMAP-Rule" id="MF_00247"/>
    </source>
</evidence>
<keyword evidence="12 14" id="KW-0520">NAD</keyword>
<feature type="binding site" evidence="15">
    <location>
        <begin position="181"/>
        <end position="188"/>
    </location>
    <ligand>
        <name>NAD(+)</name>
        <dbReference type="ChEBI" id="CHEBI:57540"/>
    </ligand>
</feature>
<dbReference type="InterPro" id="IPR022962">
    <property type="entry name" value="STH_gammaproteobact"/>
</dbReference>
<keyword evidence="10 14" id="KW-0521">NADP</keyword>
<feature type="domain" description="FAD/NAD(P)-binding" evidence="17">
    <location>
        <begin position="6"/>
        <end position="324"/>
    </location>
</feature>
<dbReference type="RefSeq" id="WP_007153905.1">
    <property type="nucleotide sequence ID" value="NZ_ABCP01000015.1"/>
</dbReference>
<dbReference type="InterPro" id="IPR004099">
    <property type="entry name" value="Pyr_nucl-diS_OxRdtase_dimer"/>
</dbReference>
<evidence type="ECO:0000256" key="13">
    <source>
        <dbReference type="ARBA" id="ARBA00031183"/>
    </source>
</evidence>
<keyword evidence="9 14" id="KW-0274">FAD</keyword>
<dbReference type="SUPFAM" id="SSF51905">
    <property type="entry name" value="FAD/NAD(P)-binding domain"/>
    <property type="match status" value="1"/>
</dbReference>
<gene>
    <name evidence="14" type="primary">sthA</name>
    <name evidence="18" type="ORF">MDG893_00437</name>
</gene>
<reference evidence="18 19" key="1">
    <citation type="submission" date="2007-06" db="EMBL/GenBank/DDBJ databases">
        <authorList>
            <person name="Green D."/>
            <person name="Ferriera S."/>
            <person name="Johnson J."/>
            <person name="Kravitz S."/>
            <person name="Beeson K."/>
            <person name="Sutton G."/>
            <person name="Rogers Y.-H."/>
            <person name="Friedman R."/>
            <person name="Frazier M."/>
            <person name="Venter J.C."/>
        </authorList>
    </citation>
    <scope>NUCLEOTIDE SEQUENCE [LARGE SCALE GENOMIC DNA]</scope>
    <source>
        <strain evidence="18 19">DG893</strain>
    </source>
</reference>
<evidence type="ECO:0000256" key="6">
    <source>
        <dbReference type="ARBA" id="ARBA00016603"/>
    </source>
</evidence>
<dbReference type="Gene3D" id="3.50.50.60">
    <property type="entry name" value="FAD/NAD(P)-binding domain"/>
    <property type="match status" value="2"/>
</dbReference>
<keyword evidence="7 14" id="KW-0963">Cytoplasm</keyword>
<evidence type="ECO:0000259" key="16">
    <source>
        <dbReference type="Pfam" id="PF02852"/>
    </source>
</evidence>
<dbReference type="SUPFAM" id="SSF55424">
    <property type="entry name" value="FAD/NAD-linked reductases, dimerisation (C-terminal) domain"/>
    <property type="match status" value="1"/>
</dbReference>
<dbReference type="GO" id="GO:0050660">
    <property type="term" value="F:flavin adenine dinucleotide binding"/>
    <property type="evidence" value="ECO:0007669"/>
    <property type="project" value="TreeGrafter"/>
</dbReference>
<dbReference type="InterPro" id="IPR050151">
    <property type="entry name" value="Class-I_Pyr_Nuc-Dis_Oxidored"/>
</dbReference>
<dbReference type="GO" id="GO:0004148">
    <property type="term" value="F:dihydrolipoyl dehydrogenase (NADH) activity"/>
    <property type="evidence" value="ECO:0007669"/>
    <property type="project" value="TreeGrafter"/>
</dbReference>
<dbReference type="InterPro" id="IPR036188">
    <property type="entry name" value="FAD/NAD-bd_sf"/>
</dbReference>
<evidence type="ECO:0000256" key="10">
    <source>
        <dbReference type="ARBA" id="ARBA00022857"/>
    </source>
</evidence>
<dbReference type="AlphaFoldDB" id="A6F0W3"/>
<dbReference type="PANTHER" id="PTHR22912:SF93">
    <property type="entry name" value="SOLUBLE PYRIDINE NUCLEOTIDE TRANSHYDROGENASE"/>
    <property type="match status" value="1"/>
</dbReference>
<keyword evidence="18" id="KW-0670">Pyruvate</keyword>
<dbReference type="InterPro" id="IPR023753">
    <property type="entry name" value="FAD/NAD-binding_dom"/>
</dbReference>
<dbReference type="Proteomes" id="UP000005856">
    <property type="component" value="Unassembled WGS sequence"/>
</dbReference>
<dbReference type="GO" id="GO:0006739">
    <property type="term" value="P:NADP+ metabolic process"/>
    <property type="evidence" value="ECO:0007669"/>
    <property type="project" value="UniProtKB-UniRule"/>
</dbReference>
<evidence type="ECO:0000256" key="1">
    <source>
        <dbReference type="ARBA" id="ARBA00001815"/>
    </source>
</evidence>
<dbReference type="PIRSF" id="PIRSF000350">
    <property type="entry name" value="Mercury_reductase_MerA"/>
    <property type="match status" value="1"/>
</dbReference>
<dbReference type="STRING" id="443152.MDG893_00437"/>
<dbReference type="EC" id="1.6.1.1" evidence="5 14"/>
<dbReference type="InterPro" id="IPR001100">
    <property type="entry name" value="Pyr_nuc-diS_OxRdtase"/>
</dbReference>
<evidence type="ECO:0000256" key="4">
    <source>
        <dbReference type="ARBA" id="ARBA00007532"/>
    </source>
</evidence>
<evidence type="ECO:0000256" key="11">
    <source>
        <dbReference type="ARBA" id="ARBA00023002"/>
    </source>
</evidence>
<evidence type="ECO:0000256" key="2">
    <source>
        <dbReference type="ARBA" id="ARBA00002842"/>
    </source>
</evidence>
<evidence type="ECO:0000256" key="9">
    <source>
        <dbReference type="ARBA" id="ARBA00022827"/>
    </source>
</evidence>
<dbReference type="GO" id="GO:0005829">
    <property type="term" value="C:cytosol"/>
    <property type="evidence" value="ECO:0007669"/>
    <property type="project" value="TreeGrafter"/>
</dbReference>
<organism evidence="18 19">
    <name type="scientific">Marinobacter algicola DG893</name>
    <dbReference type="NCBI Taxonomy" id="443152"/>
    <lineage>
        <taxon>Bacteria</taxon>
        <taxon>Pseudomonadati</taxon>
        <taxon>Pseudomonadota</taxon>
        <taxon>Gammaproteobacteria</taxon>
        <taxon>Pseudomonadales</taxon>
        <taxon>Marinobacteraceae</taxon>
        <taxon>Marinobacter</taxon>
    </lineage>
</organism>
<comment type="function">
    <text evidence="2 14">Conversion of NADPH, generated by peripheral catabolic pathways, to NADH, which can enter the respiratory chain for energy generation.</text>
</comment>
<dbReference type="GO" id="GO:0006103">
    <property type="term" value="P:2-oxoglutarate metabolic process"/>
    <property type="evidence" value="ECO:0007669"/>
    <property type="project" value="TreeGrafter"/>
</dbReference>
<feature type="binding site" evidence="15">
    <location>
        <position position="268"/>
    </location>
    <ligand>
        <name>NAD(+)</name>
        <dbReference type="ChEBI" id="CHEBI:57540"/>
    </ligand>
</feature>
<comment type="cofactor">
    <cofactor evidence="14 15">
        <name>FAD</name>
        <dbReference type="ChEBI" id="CHEBI:57692"/>
    </cofactor>
    <text evidence="14 15">Binds 1 FAD per subunit.</text>
</comment>
<feature type="domain" description="Pyridine nucleotide-disulphide oxidoreductase dimerisation" evidence="16">
    <location>
        <begin position="343"/>
        <end position="454"/>
    </location>
</feature>
<dbReference type="FunFam" id="3.30.390.30:FF:000002">
    <property type="entry name" value="Soluble pyridine nucleotide transhydrogenase"/>
    <property type="match status" value="1"/>
</dbReference>
<dbReference type="PRINTS" id="PR00368">
    <property type="entry name" value="FADPNR"/>
</dbReference>
<keyword evidence="19" id="KW-1185">Reference proteome</keyword>
<evidence type="ECO:0000256" key="3">
    <source>
        <dbReference type="ARBA" id="ARBA00004496"/>
    </source>
</evidence>
<dbReference type="NCBIfam" id="NF003585">
    <property type="entry name" value="PRK05249.1"/>
    <property type="match status" value="1"/>
</dbReference>
<feature type="binding site" evidence="15">
    <location>
        <position position="309"/>
    </location>
    <ligand>
        <name>FAD</name>
        <dbReference type="ChEBI" id="CHEBI:57692"/>
    </ligand>
</feature>
<evidence type="ECO:0000256" key="7">
    <source>
        <dbReference type="ARBA" id="ARBA00022490"/>
    </source>
</evidence>
<protein>
    <recommendedName>
        <fullName evidence="6 14">Soluble pyridine nucleotide transhydrogenase</fullName>
        <shortName evidence="14">STH</shortName>
        <ecNumber evidence="5 14">1.6.1.1</ecNumber>
    </recommendedName>
    <alternativeName>
        <fullName evidence="13 14">NAD(P)(+) transhydrogenase [B-specific]</fullName>
    </alternativeName>
</protein>
<evidence type="ECO:0000256" key="12">
    <source>
        <dbReference type="ARBA" id="ARBA00023027"/>
    </source>
</evidence>
<dbReference type="Pfam" id="PF07992">
    <property type="entry name" value="Pyr_redox_2"/>
    <property type="match status" value="1"/>
</dbReference>
<dbReference type="EMBL" id="ABCP01000015">
    <property type="protein sequence ID" value="EDM47555.1"/>
    <property type="molecule type" value="Genomic_DNA"/>
</dbReference>
<dbReference type="eggNOG" id="COG1249">
    <property type="taxonomic scope" value="Bacteria"/>
</dbReference>
<feature type="binding site" evidence="15">
    <location>
        <begin position="144"/>
        <end position="146"/>
    </location>
    <ligand>
        <name>FAD</name>
        <dbReference type="ChEBI" id="CHEBI:57692"/>
    </ligand>
</feature>
<comment type="subcellular location">
    <subcellularLocation>
        <location evidence="3 14">Cytoplasm</location>
    </subcellularLocation>
</comment>
<evidence type="ECO:0000313" key="19">
    <source>
        <dbReference type="Proteomes" id="UP000005856"/>
    </source>
</evidence>
<comment type="similarity">
    <text evidence="4 14">Belongs to the class-I pyridine nucleotide-disulfide oxidoreductase family.</text>
</comment>
<dbReference type="InterPro" id="IPR016156">
    <property type="entry name" value="FAD/NAD-linked_Rdtase_dimer_sf"/>
</dbReference>
<name>A6F0W3_9GAMM</name>
<comment type="caution">
    <text evidence="18">The sequence shown here is derived from an EMBL/GenBank/DDBJ whole genome shotgun (WGS) entry which is preliminary data.</text>
</comment>
<dbReference type="PANTHER" id="PTHR22912">
    <property type="entry name" value="DISULFIDE OXIDOREDUCTASE"/>
    <property type="match status" value="1"/>
</dbReference>
<evidence type="ECO:0000256" key="15">
    <source>
        <dbReference type="PIRSR" id="PIRSR000350-3"/>
    </source>
</evidence>
<evidence type="ECO:0000256" key="8">
    <source>
        <dbReference type="ARBA" id="ARBA00022630"/>
    </source>
</evidence>
<sequence>MAEHHYDVVVIGAGPSGEGAAMNATKHGKRVAIIEDKPTVGGNCTHWGTIPSKALRHSVKQIITFNTNQMFRDIGEPRWFSFPRVLQNAQKVIGKQVKLRTQFYARNRVDLINGRASFIDSNRLEIRGNKSHEILHFKQAIIATGSRPYLPPDVDFRHHRIYNSDTILNLSHTPRTLIIYGAGVIGSEYASIFAGLGVKVDLINPGSRLLTFLDDEISDALSYHLRNNGVLVRHNEEYESVDGDDHGVVLSLKSGKKIRADAFLWCNGRSGNTEKLGLDNIGLTPNGRGQLAVDDHYRTEVENVYAAGDVIGWPSLASAAYDQGRSASSDIVKDDYFRLVSDVPTGIYTLPEISSVGKTERELTEAKVPYEVGQAFFKDLARAQITGDPVGMLKILFHRESRQLLGIHCFGDQAAEIVHIGQAIMNQEGEANSLNYFINTTFNYPTMAEAYRVAALNGLNRIF</sequence>
<keyword evidence="11 14" id="KW-0560">Oxidoreductase</keyword>
<accession>A6F0W3</accession>
<dbReference type="HAMAP" id="MF_00247">
    <property type="entry name" value="SthA"/>
    <property type="match status" value="1"/>
</dbReference>
<evidence type="ECO:0000256" key="5">
    <source>
        <dbReference type="ARBA" id="ARBA00012772"/>
    </source>
</evidence>
<dbReference type="PRINTS" id="PR00411">
    <property type="entry name" value="PNDRDTASEI"/>
</dbReference>
<feature type="binding site" evidence="15">
    <location>
        <position position="53"/>
    </location>
    <ligand>
        <name>FAD</name>
        <dbReference type="ChEBI" id="CHEBI:57692"/>
    </ligand>
</feature>
<dbReference type="GO" id="GO:0003957">
    <property type="term" value="F:NAD(P)+ transhydrogenase (Si-specific) activity"/>
    <property type="evidence" value="ECO:0007669"/>
    <property type="project" value="UniProtKB-UniRule"/>
</dbReference>
<dbReference type="OrthoDB" id="9800167at2"/>
<feature type="binding site" evidence="14">
    <location>
        <begin position="35"/>
        <end position="44"/>
    </location>
    <ligand>
        <name>FAD</name>
        <dbReference type="ChEBI" id="CHEBI:57692"/>
    </ligand>
</feature>
<evidence type="ECO:0000313" key="18">
    <source>
        <dbReference type="EMBL" id="EDM47555.1"/>
    </source>
</evidence>
<evidence type="ECO:0000259" key="17">
    <source>
        <dbReference type="Pfam" id="PF07992"/>
    </source>
</evidence>
<dbReference type="Pfam" id="PF02852">
    <property type="entry name" value="Pyr_redox_dim"/>
    <property type="match status" value="1"/>
</dbReference>
<dbReference type="Gene3D" id="3.30.390.30">
    <property type="match status" value="1"/>
</dbReference>
<comment type="catalytic activity">
    <reaction evidence="1 14">
        <text>NAD(+) + NADPH = NADH + NADP(+)</text>
        <dbReference type="Rhea" id="RHEA:11692"/>
        <dbReference type="ChEBI" id="CHEBI:57540"/>
        <dbReference type="ChEBI" id="CHEBI:57783"/>
        <dbReference type="ChEBI" id="CHEBI:57945"/>
        <dbReference type="ChEBI" id="CHEBI:58349"/>
        <dbReference type="EC" id="1.6.1.1"/>
    </reaction>
</comment>
<dbReference type="FunFam" id="3.50.50.60:FF:000008">
    <property type="entry name" value="Soluble pyridine nucleotide transhydrogenase"/>
    <property type="match status" value="1"/>
</dbReference>
<proteinExistence type="inferred from homology"/>